<dbReference type="OrthoDB" id="730885at2"/>
<dbReference type="Proteomes" id="UP000306918">
    <property type="component" value="Unassembled WGS sequence"/>
</dbReference>
<accession>A0A4S8HTQ6</accession>
<reference evidence="2 3" key="1">
    <citation type="submission" date="2019-04" db="EMBL/GenBank/DDBJ databases">
        <title>Niastella caeni sp. nov., isolated from activated sludge.</title>
        <authorList>
            <person name="Sheng M."/>
        </authorList>
    </citation>
    <scope>NUCLEOTIDE SEQUENCE [LARGE SCALE GENOMIC DNA]</scope>
    <source>
        <strain evidence="2 3">HX-2-15</strain>
    </source>
</reference>
<evidence type="ECO:0000256" key="1">
    <source>
        <dbReference type="SAM" id="SignalP"/>
    </source>
</evidence>
<comment type="caution">
    <text evidence="2">The sequence shown here is derived from an EMBL/GenBank/DDBJ whole genome shotgun (WGS) entry which is preliminary data.</text>
</comment>
<dbReference type="AlphaFoldDB" id="A0A4S8HTQ6"/>
<organism evidence="2 3">
    <name type="scientific">Niastella caeni</name>
    <dbReference type="NCBI Taxonomy" id="2569763"/>
    <lineage>
        <taxon>Bacteria</taxon>
        <taxon>Pseudomonadati</taxon>
        <taxon>Bacteroidota</taxon>
        <taxon>Chitinophagia</taxon>
        <taxon>Chitinophagales</taxon>
        <taxon>Chitinophagaceae</taxon>
        <taxon>Niastella</taxon>
    </lineage>
</organism>
<evidence type="ECO:0000313" key="2">
    <source>
        <dbReference type="EMBL" id="THU38421.1"/>
    </source>
</evidence>
<gene>
    <name evidence="2" type="ORF">FAM09_17275</name>
</gene>
<keyword evidence="1" id="KW-0732">Signal</keyword>
<sequence>MPDKNILFLPGKRRSALLAFLLLSFATALNAQDAGNQHLTTRDTLPSAADGKGIHAFIKKGMYSNLVDSVNKRKLFPQGVAVNRSRFDTLFTSRIKETAFSGIKDTAMGEFLYYVKSNFGVDRVKKIVKNFSMAGDSGSLKNFISGKLRGFYSVNGKESFNIPSFDKLVTNQFSGVEYNIARDNTSLAPSPWMHQLSVNDQVQIMDIPFQVGFSNLSNEYVPLQYNNLMKVTFDKDGFQQGLSQKLGKYYNMKKYLLADMDMLSYVKNHFQSELSQQVQSISNDVITDPNALLRSKLSNDELLNLDNDQIQQKLMSSSEVQAMKERLQGSQQLLTEHGATMAAEQKDSLLQSMKSQSAYLASLEQMSGKISSLKNKMAASGINVNQVTRMQQKMDATAIENMQKPEVIKEAAGNLLPLNGLQKFFTNVGSLNAGTFGKEGSERGINTLLRGGLDLMMSKNKNAFGGGLGQVKDGGFLKDAGLQNSIFSSASFMQFLQFGKGEEGKNNTRFTVINSNTTSPNSANFSQLALPRNILAGTISKTIQVRKAGLVEAEISKSATQYKNTVAPDADQVMQHKSAVFSYTDDLLQTLSVGVRYTDEWEKLGLSHNAHISYAGFGYTNPGNPSAAKGSLQYDLQLRKQVTRNGFVQGRFANRSYNYSGDGGSRLNNMQVDLQGRYRFSRKLSLGAKLNQYQLVRKEADTKEKMYVSRKVSADAQYSGRIQGITQRTMFSLGWQQFNNIAVQQGGQSDLLLMQWVTSVPVGSKVISMNMFYNKEFADHELMGDLLTGEIGAGYPVLKSIMLNSSVTYLNNSIAARQIGIRQSVSTTVLKNCTLGLFIDCRKNLITPVNPYLYGSFRGELSVHYQFK</sequence>
<protein>
    <submittedName>
        <fullName evidence="2">Uncharacterized protein</fullName>
    </submittedName>
</protein>
<dbReference type="RefSeq" id="WP_136578377.1">
    <property type="nucleotide sequence ID" value="NZ_STFF01000004.1"/>
</dbReference>
<feature type="signal peptide" evidence="1">
    <location>
        <begin position="1"/>
        <end position="31"/>
    </location>
</feature>
<name>A0A4S8HTQ6_9BACT</name>
<dbReference type="EMBL" id="STFF01000004">
    <property type="protein sequence ID" value="THU38421.1"/>
    <property type="molecule type" value="Genomic_DNA"/>
</dbReference>
<feature type="chain" id="PRO_5020600186" evidence="1">
    <location>
        <begin position="32"/>
        <end position="868"/>
    </location>
</feature>
<evidence type="ECO:0000313" key="3">
    <source>
        <dbReference type="Proteomes" id="UP000306918"/>
    </source>
</evidence>
<proteinExistence type="predicted"/>
<keyword evidence="3" id="KW-1185">Reference proteome</keyword>